<dbReference type="AlphaFoldDB" id="A0ABD1RQ84"/>
<evidence type="ECO:0000313" key="2">
    <source>
        <dbReference type="EMBL" id="KAL2490581.1"/>
    </source>
</evidence>
<keyword evidence="3" id="KW-1185">Reference proteome</keyword>
<dbReference type="PANTHER" id="PTHR31175">
    <property type="entry name" value="AUXIN-RESPONSIVE FAMILY PROTEIN"/>
    <property type="match status" value="1"/>
</dbReference>
<dbReference type="InterPro" id="IPR003676">
    <property type="entry name" value="SAUR_fam"/>
</dbReference>
<dbReference type="PANTHER" id="PTHR31175:SF82">
    <property type="entry name" value="AUXIN-RESPONSIVE PROTEIN SAUR65"/>
    <property type="match status" value="1"/>
</dbReference>
<protein>
    <submittedName>
        <fullName evidence="2">Auxin-responsive protein SAUR67</fullName>
    </submittedName>
</protein>
<evidence type="ECO:0000313" key="3">
    <source>
        <dbReference type="Proteomes" id="UP001604336"/>
    </source>
</evidence>
<comment type="similarity">
    <text evidence="1">Belongs to the ARG7 family.</text>
</comment>
<reference evidence="3" key="1">
    <citation type="submission" date="2024-07" db="EMBL/GenBank/DDBJ databases">
        <title>Two chromosome-level genome assemblies of Korean endemic species Abeliophyllum distichum and Forsythia ovata (Oleaceae).</title>
        <authorList>
            <person name="Jang H."/>
        </authorList>
    </citation>
    <scope>NUCLEOTIDE SEQUENCE [LARGE SCALE GENOMIC DNA]</scope>
</reference>
<dbReference type="Pfam" id="PF02519">
    <property type="entry name" value="Auxin_inducible"/>
    <property type="match status" value="1"/>
</dbReference>
<organism evidence="2 3">
    <name type="scientific">Abeliophyllum distichum</name>
    <dbReference type="NCBI Taxonomy" id="126358"/>
    <lineage>
        <taxon>Eukaryota</taxon>
        <taxon>Viridiplantae</taxon>
        <taxon>Streptophyta</taxon>
        <taxon>Embryophyta</taxon>
        <taxon>Tracheophyta</taxon>
        <taxon>Spermatophyta</taxon>
        <taxon>Magnoliopsida</taxon>
        <taxon>eudicotyledons</taxon>
        <taxon>Gunneridae</taxon>
        <taxon>Pentapetalae</taxon>
        <taxon>asterids</taxon>
        <taxon>lamiids</taxon>
        <taxon>Lamiales</taxon>
        <taxon>Oleaceae</taxon>
        <taxon>Forsythieae</taxon>
        <taxon>Abeliophyllum</taxon>
    </lineage>
</organism>
<proteinExistence type="inferred from homology"/>
<comment type="caution">
    <text evidence="2">The sequence shown here is derived from an EMBL/GenBank/DDBJ whole genome shotgun (WGS) entry which is preliminary data.</text>
</comment>
<accession>A0ABD1RQ84</accession>
<dbReference type="Proteomes" id="UP001604336">
    <property type="component" value="Unassembled WGS sequence"/>
</dbReference>
<evidence type="ECO:0000256" key="1">
    <source>
        <dbReference type="ARBA" id="ARBA00006974"/>
    </source>
</evidence>
<gene>
    <name evidence="2" type="ORF">Adt_26209</name>
</gene>
<sequence length="136" mass="15396">MARKWQKFAAIHRKRISFPRNNDNINVESCSTSSVVEKGHFVVYTTDKKRFVIPLTFLKSDVFGDLLKMSEEEYGLSSDGPITVPCDALFMHYIILLIQRGRAGSLHKALLMPVDKSHCLLSSSHQGLMNQQLLVC</sequence>
<name>A0ABD1RQ84_9LAMI</name>
<dbReference type="EMBL" id="JBFOLK010000008">
    <property type="protein sequence ID" value="KAL2490581.1"/>
    <property type="molecule type" value="Genomic_DNA"/>
</dbReference>